<dbReference type="EMBL" id="KI913973">
    <property type="protein sequence ID" value="ETV97348.1"/>
    <property type="molecule type" value="Genomic_DNA"/>
</dbReference>
<dbReference type="RefSeq" id="XP_008874056.1">
    <property type="nucleotide sequence ID" value="XM_008875834.1"/>
</dbReference>
<name>A0A024TTH7_9STRA</name>
<dbReference type="GeneID" id="20086735"/>
<dbReference type="VEuPathDB" id="FungiDB:H310_09685"/>
<organism evidence="1">
    <name type="scientific">Aphanomyces invadans</name>
    <dbReference type="NCBI Taxonomy" id="157072"/>
    <lineage>
        <taxon>Eukaryota</taxon>
        <taxon>Sar</taxon>
        <taxon>Stramenopiles</taxon>
        <taxon>Oomycota</taxon>
        <taxon>Saprolegniomycetes</taxon>
        <taxon>Saprolegniales</taxon>
        <taxon>Verrucalvaceae</taxon>
        <taxon>Aphanomyces</taxon>
    </lineage>
</organism>
<dbReference type="Gene3D" id="3.10.10.10">
    <property type="entry name" value="HIV Type 1 Reverse Transcriptase, subunit A, domain 1"/>
    <property type="match status" value="1"/>
</dbReference>
<reference evidence="1" key="1">
    <citation type="submission" date="2013-12" db="EMBL/GenBank/DDBJ databases">
        <title>The Genome Sequence of Aphanomyces invadans NJM9701.</title>
        <authorList>
            <consortium name="The Broad Institute Genomics Platform"/>
            <person name="Russ C."/>
            <person name="Tyler B."/>
            <person name="van West P."/>
            <person name="Dieguez-Uribeondo J."/>
            <person name="Young S.K."/>
            <person name="Zeng Q."/>
            <person name="Gargeya S."/>
            <person name="Fitzgerald M."/>
            <person name="Abouelleil A."/>
            <person name="Alvarado L."/>
            <person name="Chapman S.B."/>
            <person name="Gainer-Dewar J."/>
            <person name="Goldberg J."/>
            <person name="Griggs A."/>
            <person name="Gujja S."/>
            <person name="Hansen M."/>
            <person name="Howarth C."/>
            <person name="Imamovic A."/>
            <person name="Ireland A."/>
            <person name="Larimer J."/>
            <person name="McCowan C."/>
            <person name="Murphy C."/>
            <person name="Pearson M."/>
            <person name="Poon T.W."/>
            <person name="Priest M."/>
            <person name="Roberts A."/>
            <person name="Saif S."/>
            <person name="Shea T."/>
            <person name="Sykes S."/>
            <person name="Wortman J."/>
            <person name="Nusbaum C."/>
            <person name="Birren B."/>
        </authorList>
    </citation>
    <scope>NUCLEOTIDE SEQUENCE [LARGE SCALE GENOMIC DNA]</scope>
    <source>
        <strain evidence="1">NJM9701</strain>
    </source>
</reference>
<dbReference type="OrthoDB" id="128789at2759"/>
<accession>A0A024TTH7</accession>
<protein>
    <submittedName>
        <fullName evidence="1">Uncharacterized protein</fullName>
    </submittedName>
</protein>
<dbReference type="InterPro" id="IPR043502">
    <property type="entry name" value="DNA/RNA_pol_sf"/>
</dbReference>
<dbReference type="AlphaFoldDB" id="A0A024TTH7"/>
<evidence type="ECO:0000313" key="1">
    <source>
        <dbReference type="EMBL" id="ETV97348.1"/>
    </source>
</evidence>
<proteinExistence type="predicted"/>
<sequence>MENLESTSGMIKAVKLATKQELVDDLADIEEALELAACFPVITHVDPAVEQAKVQAVLDAKVAGAMTAGCGTEYALGLPKLLAKYVDVFRLTFGNDPPVDMPPKGAPHQVHQASSLQDRGYSLHQREFMQKHVEKLEKAGFIYRIPTSRWPCAPLIVRKPHTKDEFCMTVDLCPANIQTEQIA</sequence>
<dbReference type="SUPFAM" id="SSF56672">
    <property type="entry name" value="DNA/RNA polymerases"/>
    <property type="match status" value="1"/>
</dbReference>
<gene>
    <name evidence="1" type="ORF">H310_09685</name>
</gene>